<accession>A0A1Y1UEJ9</accession>
<protein>
    <submittedName>
        <fullName evidence="16">Endonuclease/exonuclease/phosphatase</fullName>
    </submittedName>
</protein>
<dbReference type="InParanoid" id="A0A1Y1UEJ9"/>
<feature type="region of interest" description="Disordered" evidence="13">
    <location>
        <begin position="406"/>
        <end position="430"/>
    </location>
</feature>
<dbReference type="GO" id="GO:0006665">
    <property type="term" value="P:sphingolipid metabolic process"/>
    <property type="evidence" value="ECO:0007669"/>
    <property type="project" value="UniProtKB-KW"/>
</dbReference>
<dbReference type="GO" id="GO:0004527">
    <property type="term" value="F:exonuclease activity"/>
    <property type="evidence" value="ECO:0007669"/>
    <property type="project" value="UniProtKB-KW"/>
</dbReference>
<reference evidence="16 17" key="1">
    <citation type="submission" date="2017-03" db="EMBL/GenBank/DDBJ databases">
        <title>Widespread Adenine N6-methylation of Active Genes in Fungi.</title>
        <authorList>
            <consortium name="DOE Joint Genome Institute"/>
            <person name="Mondo S.J."/>
            <person name="Dannebaum R.O."/>
            <person name="Kuo R.C."/>
            <person name="Louie K.B."/>
            <person name="Bewick A.J."/>
            <person name="Labutti K."/>
            <person name="Haridas S."/>
            <person name="Kuo A."/>
            <person name="Salamov A."/>
            <person name="Ahrendt S.R."/>
            <person name="Lau R."/>
            <person name="Bowen B.P."/>
            <person name="Lipzen A."/>
            <person name="Sullivan W."/>
            <person name="Andreopoulos W.B."/>
            <person name="Clum A."/>
            <person name="Lindquist E."/>
            <person name="Daum C."/>
            <person name="Northen T.R."/>
            <person name="Ramamoorthy G."/>
            <person name="Schmitz R.J."/>
            <person name="Gryganskyi A."/>
            <person name="Culley D."/>
            <person name="Magnuson J."/>
            <person name="James T.Y."/>
            <person name="O'Malley M.A."/>
            <person name="Stajich J.E."/>
            <person name="Spatafora J.W."/>
            <person name="Visel A."/>
            <person name="Grigoriev I.V."/>
        </authorList>
    </citation>
    <scope>NUCLEOTIDE SEQUENCE [LARGE SCALE GENOMIC DNA]</scope>
    <source>
        <strain evidence="16 17">NRRL Y-17943</strain>
    </source>
</reference>
<keyword evidence="8" id="KW-0460">Magnesium</keyword>
<dbReference type="Pfam" id="PF03372">
    <property type="entry name" value="Exo_endo_phos"/>
    <property type="match status" value="1"/>
</dbReference>
<evidence type="ECO:0000256" key="7">
    <source>
        <dbReference type="ARBA" id="ARBA00022801"/>
    </source>
</evidence>
<dbReference type="InterPro" id="IPR038772">
    <property type="entry name" value="Sph/SMPD2-like"/>
</dbReference>
<comment type="subcellular location">
    <subcellularLocation>
        <location evidence="1">Membrane</location>
        <topology evidence="1">Multi-pass membrane protein</topology>
    </subcellularLocation>
</comment>
<dbReference type="AlphaFoldDB" id="A0A1Y1UEJ9"/>
<dbReference type="InterPro" id="IPR005135">
    <property type="entry name" value="Endo/exonuclease/phosphatase"/>
</dbReference>
<dbReference type="EMBL" id="NBSH01000008">
    <property type="protein sequence ID" value="ORX36491.1"/>
    <property type="molecule type" value="Genomic_DNA"/>
</dbReference>
<dbReference type="OrthoDB" id="387657at2759"/>
<feature type="region of interest" description="Disordered" evidence="13">
    <location>
        <begin position="355"/>
        <end position="385"/>
    </location>
</feature>
<name>A0A1Y1UEJ9_9TREE</name>
<dbReference type="PANTHER" id="PTHR16320">
    <property type="entry name" value="SPHINGOMYELINASE FAMILY MEMBER"/>
    <property type="match status" value="1"/>
</dbReference>
<evidence type="ECO:0000256" key="2">
    <source>
        <dbReference type="ARBA" id="ARBA00004760"/>
    </source>
</evidence>
<dbReference type="GO" id="GO:0004767">
    <property type="term" value="F:sphingomyelin phosphodiesterase activity"/>
    <property type="evidence" value="ECO:0007669"/>
    <property type="project" value="InterPro"/>
</dbReference>
<gene>
    <name evidence="16" type="ORF">BD324DRAFT_629043</name>
</gene>
<evidence type="ECO:0000256" key="10">
    <source>
        <dbReference type="ARBA" id="ARBA00022989"/>
    </source>
</evidence>
<keyword evidence="16" id="KW-0255">Endonuclease</keyword>
<evidence type="ECO:0000256" key="1">
    <source>
        <dbReference type="ARBA" id="ARBA00004141"/>
    </source>
</evidence>
<keyword evidence="12 14" id="KW-0472">Membrane</keyword>
<evidence type="ECO:0000256" key="13">
    <source>
        <dbReference type="SAM" id="MobiDB-lite"/>
    </source>
</evidence>
<evidence type="ECO:0000256" key="11">
    <source>
        <dbReference type="ARBA" id="ARBA00023098"/>
    </source>
</evidence>
<dbReference type="GO" id="GO:0004519">
    <property type="term" value="F:endonuclease activity"/>
    <property type="evidence" value="ECO:0007669"/>
    <property type="project" value="UniProtKB-KW"/>
</dbReference>
<keyword evidence="16" id="KW-0540">Nuclease</keyword>
<comment type="caution">
    <text evidence="16">The sequence shown here is derived from an EMBL/GenBank/DDBJ whole genome shotgun (WGS) entry which is preliminary data.</text>
</comment>
<keyword evidence="11" id="KW-0443">Lipid metabolism</keyword>
<keyword evidence="17" id="KW-1185">Reference proteome</keyword>
<dbReference type="PANTHER" id="PTHR16320:SF24">
    <property type="entry name" value="PHOSPHODIESTERASE, PUTATIVE-RELATED"/>
    <property type="match status" value="1"/>
</dbReference>
<evidence type="ECO:0000313" key="16">
    <source>
        <dbReference type="EMBL" id="ORX36491.1"/>
    </source>
</evidence>
<evidence type="ECO:0000256" key="14">
    <source>
        <dbReference type="SAM" id="Phobius"/>
    </source>
</evidence>
<feature type="region of interest" description="Disordered" evidence="13">
    <location>
        <begin position="276"/>
        <end position="312"/>
    </location>
</feature>
<dbReference type="InterPro" id="IPR036691">
    <property type="entry name" value="Endo/exonu/phosph_ase_sf"/>
</dbReference>
<comment type="similarity">
    <text evidence="4">Belongs to the neutral sphingomyelinase family.</text>
</comment>
<dbReference type="STRING" id="4999.A0A1Y1UEJ9"/>
<feature type="domain" description="Endonuclease/exonuclease/phosphatase" evidence="15">
    <location>
        <begin position="13"/>
        <end position="273"/>
    </location>
</feature>
<dbReference type="GO" id="GO:0016020">
    <property type="term" value="C:membrane"/>
    <property type="evidence" value="ECO:0007669"/>
    <property type="project" value="UniProtKB-SubCell"/>
</dbReference>
<dbReference type="RefSeq" id="XP_021870592.1">
    <property type="nucleotide sequence ID" value="XM_022016167.1"/>
</dbReference>
<evidence type="ECO:0000256" key="5">
    <source>
        <dbReference type="ARBA" id="ARBA00022692"/>
    </source>
</evidence>
<keyword evidence="10 14" id="KW-1133">Transmembrane helix</keyword>
<dbReference type="Proteomes" id="UP000193218">
    <property type="component" value="Unassembled WGS sequence"/>
</dbReference>
<keyword evidence="5 14" id="KW-0812">Transmembrane</keyword>
<keyword evidence="9" id="KW-0746">Sphingolipid metabolism</keyword>
<dbReference type="GeneID" id="33557976"/>
<evidence type="ECO:0000259" key="15">
    <source>
        <dbReference type="Pfam" id="PF03372"/>
    </source>
</evidence>
<feature type="compositionally biased region" description="Polar residues" evidence="13">
    <location>
        <begin position="369"/>
        <end position="385"/>
    </location>
</feature>
<evidence type="ECO:0000313" key="17">
    <source>
        <dbReference type="Proteomes" id="UP000193218"/>
    </source>
</evidence>
<keyword evidence="7" id="KW-0378">Hydrolase</keyword>
<feature type="compositionally biased region" description="Low complexity" evidence="13">
    <location>
        <begin position="410"/>
        <end position="428"/>
    </location>
</feature>
<dbReference type="GO" id="GO:0046872">
    <property type="term" value="F:metal ion binding"/>
    <property type="evidence" value="ECO:0007669"/>
    <property type="project" value="UniProtKB-KW"/>
</dbReference>
<comment type="pathway">
    <text evidence="3">Sphingolipid metabolism.</text>
</comment>
<evidence type="ECO:0000256" key="9">
    <source>
        <dbReference type="ARBA" id="ARBA00022919"/>
    </source>
</evidence>
<evidence type="ECO:0000256" key="4">
    <source>
        <dbReference type="ARBA" id="ARBA00006335"/>
    </source>
</evidence>
<organism evidence="16 17">
    <name type="scientific">Kockovaella imperatae</name>
    <dbReference type="NCBI Taxonomy" id="4999"/>
    <lineage>
        <taxon>Eukaryota</taxon>
        <taxon>Fungi</taxon>
        <taxon>Dikarya</taxon>
        <taxon>Basidiomycota</taxon>
        <taxon>Agaricomycotina</taxon>
        <taxon>Tremellomycetes</taxon>
        <taxon>Tremellales</taxon>
        <taxon>Cuniculitremaceae</taxon>
        <taxon>Kockovaella</taxon>
    </lineage>
</organism>
<feature type="transmembrane region" description="Helical" evidence="14">
    <location>
        <begin position="458"/>
        <end position="477"/>
    </location>
</feature>
<keyword evidence="16" id="KW-0269">Exonuclease</keyword>
<evidence type="ECO:0000256" key="12">
    <source>
        <dbReference type="ARBA" id="ARBA00023136"/>
    </source>
</evidence>
<feature type="transmembrane region" description="Helical" evidence="14">
    <location>
        <begin position="483"/>
        <end position="508"/>
    </location>
</feature>
<evidence type="ECO:0000256" key="8">
    <source>
        <dbReference type="ARBA" id="ARBA00022842"/>
    </source>
</evidence>
<comment type="pathway">
    <text evidence="2">Lipid metabolism; sphingolipid metabolism.</text>
</comment>
<evidence type="ECO:0000256" key="6">
    <source>
        <dbReference type="ARBA" id="ARBA00022723"/>
    </source>
</evidence>
<proteinExistence type="inferred from homology"/>
<dbReference type="SUPFAM" id="SSF56219">
    <property type="entry name" value="DNase I-like"/>
    <property type="match status" value="1"/>
</dbReference>
<dbReference type="Gene3D" id="3.60.10.10">
    <property type="entry name" value="Endonuclease/exonuclease/phosphatase"/>
    <property type="match status" value="1"/>
</dbReference>
<sequence>MSSSSKERELKVLSFNVWGLAVVSKEKTPRIRAIAEALRGSEYDIVCLQEVWVYKDYEIIRNSVSDNLPFSRFFHTGALGSGLAIFTRFPLIAAQAFPYSLSGSPAHAIDGDFFVKKAAGSVVILHPVLGEVEIWNTHMHAAGENPPDTRQAHRIAESWQLANAIRSSAAKGRYVLCMGDFNSQPWSIPINIMRHHANMSDSYLDAHPSANAGPSVVDARVGVEEYGMSCDSRLNTWSASKPIPQNITDQGGKRLDYIFHCGPAVARRRPLIWGYRDDPDSEAEGSGGQTSYDADGWPTGDAKLEQGKSIPHSVQRAPMLRCTDSRLVFTELVPGHDFSYSDHFGLTSTFTFEHTQQNGSGINGPGPTASANSHESASKSTSSFTPLVPLMSTHAEPLTEESNTYAPVMPATSSSPSSPRTSTSRTAAQTDKSQIIRKALATLRDYTRISQKGAKNHLRIFVVIVLALIGLTIGSAWQPKSWIQPIFTLLGGACGAAGATFLYTGFVWGKWELGLLTETMEEMELELRVVEMEERPA</sequence>
<keyword evidence="6" id="KW-0479">Metal-binding</keyword>
<evidence type="ECO:0000256" key="3">
    <source>
        <dbReference type="ARBA" id="ARBA00004991"/>
    </source>
</evidence>